<dbReference type="Proteomes" id="UP000015462">
    <property type="component" value="Unassembled WGS sequence"/>
</dbReference>
<dbReference type="FunFam" id="3.30.70.270:FF:000001">
    <property type="entry name" value="Diguanylate cyclase domain protein"/>
    <property type="match status" value="1"/>
</dbReference>
<reference evidence="6 7" key="1">
    <citation type="journal article" date="2013" name="Genome Announc.">
        <title>Genome Sequence of the Pyrene- and Fluoranthene-Degrading Bacterium Cycloclasticus sp. Strain PY97M.</title>
        <authorList>
            <person name="Cui Z."/>
            <person name="Xu G."/>
            <person name="Li Q."/>
            <person name="Gao W."/>
            <person name="Zheng L."/>
        </authorList>
    </citation>
    <scope>NUCLEOTIDE SEQUENCE [LARGE SCALE GENOMIC DNA]</scope>
    <source>
        <strain evidence="6 7">PY97M</strain>
    </source>
</reference>
<dbReference type="NCBIfam" id="TIGR00254">
    <property type="entry name" value="GGDEF"/>
    <property type="match status" value="1"/>
</dbReference>
<feature type="domain" description="GGDEF" evidence="5">
    <location>
        <begin position="205"/>
        <end position="339"/>
    </location>
</feature>
<dbReference type="SMART" id="SM00267">
    <property type="entry name" value="GGDEF"/>
    <property type="match status" value="1"/>
</dbReference>
<dbReference type="GO" id="GO:0005886">
    <property type="term" value="C:plasma membrane"/>
    <property type="evidence" value="ECO:0007669"/>
    <property type="project" value="TreeGrafter"/>
</dbReference>
<dbReference type="CDD" id="cd01949">
    <property type="entry name" value="GGDEF"/>
    <property type="match status" value="1"/>
</dbReference>
<keyword evidence="7" id="KW-1185">Reference proteome</keyword>
<dbReference type="PANTHER" id="PTHR45138:SF9">
    <property type="entry name" value="DIGUANYLATE CYCLASE DGCM-RELATED"/>
    <property type="match status" value="1"/>
</dbReference>
<comment type="cofactor">
    <cofactor evidence="1">
        <name>Mg(2+)</name>
        <dbReference type="ChEBI" id="CHEBI:18420"/>
    </cofactor>
</comment>
<evidence type="ECO:0000256" key="3">
    <source>
        <dbReference type="ARBA" id="ARBA00034247"/>
    </source>
</evidence>
<dbReference type="EC" id="2.7.7.65" evidence="2"/>
<dbReference type="GO" id="GO:0043709">
    <property type="term" value="P:cell adhesion involved in single-species biofilm formation"/>
    <property type="evidence" value="ECO:0007669"/>
    <property type="project" value="TreeGrafter"/>
</dbReference>
<evidence type="ECO:0000313" key="6">
    <source>
        <dbReference type="EMBL" id="EPD13778.1"/>
    </source>
</evidence>
<dbReference type="InterPro" id="IPR043128">
    <property type="entry name" value="Rev_trsase/Diguanyl_cyclase"/>
</dbReference>
<name>A0AB33Z426_9GAMM</name>
<dbReference type="InterPro" id="IPR000160">
    <property type="entry name" value="GGDEF_dom"/>
</dbReference>
<dbReference type="GO" id="GO:1902201">
    <property type="term" value="P:negative regulation of bacterial-type flagellum-dependent cell motility"/>
    <property type="evidence" value="ECO:0007669"/>
    <property type="project" value="TreeGrafter"/>
</dbReference>
<evidence type="ECO:0000256" key="2">
    <source>
        <dbReference type="ARBA" id="ARBA00012528"/>
    </source>
</evidence>
<dbReference type="GO" id="GO:0052621">
    <property type="term" value="F:diguanylate cyclase activity"/>
    <property type="evidence" value="ECO:0007669"/>
    <property type="project" value="UniProtKB-EC"/>
</dbReference>
<dbReference type="PROSITE" id="PS50887">
    <property type="entry name" value="GGDEF"/>
    <property type="match status" value="1"/>
</dbReference>
<protein>
    <recommendedName>
        <fullName evidence="2">diguanylate cyclase</fullName>
        <ecNumber evidence="2">2.7.7.65</ecNumber>
    </recommendedName>
</protein>
<dbReference type="EMBL" id="ASHL01000002">
    <property type="protein sequence ID" value="EPD13778.1"/>
    <property type="molecule type" value="Genomic_DNA"/>
</dbReference>
<keyword evidence="4" id="KW-0175">Coiled coil</keyword>
<dbReference type="InterPro" id="IPR050469">
    <property type="entry name" value="Diguanylate_Cyclase"/>
</dbReference>
<evidence type="ECO:0000256" key="4">
    <source>
        <dbReference type="SAM" id="Coils"/>
    </source>
</evidence>
<gene>
    <name evidence="6" type="ORF">L196_04556</name>
</gene>
<evidence type="ECO:0000256" key="1">
    <source>
        <dbReference type="ARBA" id="ARBA00001946"/>
    </source>
</evidence>
<dbReference type="InterPro" id="IPR029787">
    <property type="entry name" value="Nucleotide_cyclase"/>
</dbReference>
<evidence type="ECO:0000313" key="7">
    <source>
        <dbReference type="Proteomes" id="UP000015462"/>
    </source>
</evidence>
<dbReference type="Pfam" id="PF00990">
    <property type="entry name" value="GGDEF"/>
    <property type="match status" value="1"/>
</dbReference>
<dbReference type="RefSeq" id="WP_016390102.1">
    <property type="nucleotide sequence ID" value="NZ_KE646806.1"/>
</dbReference>
<accession>A0AB33Z426</accession>
<dbReference type="AlphaFoldDB" id="A0AB33Z426"/>
<feature type="coiled-coil region" evidence="4">
    <location>
        <begin position="149"/>
        <end position="176"/>
    </location>
</feature>
<comment type="caution">
    <text evidence="6">The sequence shown here is derived from an EMBL/GenBank/DDBJ whole genome shotgun (WGS) entry which is preliminary data.</text>
</comment>
<dbReference type="Gene3D" id="3.30.70.270">
    <property type="match status" value="1"/>
</dbReference>
<dbReference type="PANTHER" id="PTHR45138">
    <property type="entry name" value="REGULATORY COMPONENTS OF SENSORY TRANSDUCTION SYSTEM"/>
    <property type="match status" value="1"/>
</dbReference>
<proteinExistence type="predicted"/>
<organism evidence="6 7">
    <name type="scientific">Cycloclasticus pugetii</name>
    <dbReference type="NCBI Taxonomy" id="34068"/>
    <lineage>
        <taxon>Bacteria</taxon>
        <taxon>Pseudomonadati</taxon>
        <taxon>Pseudomonadota</taxon>
        <taxon>Gammaproteobacteria</taxon>
        <taxon>Thiotrichales</taxon>
        <taxon>Piscirickettsiaceae</taxon>
        <taxon>Cycloclasticus</taxon>
    </lineage>
</organism>
<dbReference type="SUPFAM" id="SSF55073">
    <property type="entry name" value="Nucleotide cyclase"/>
    <property type="match status" value="1"/>
</dbReference>
<sequence length="339" mass="37323">MLQQDEPKQAAEYLRQAIPMLSQHNLPPTPINYSIFYSYLSGNSQTLNDVIDSIISEKKPFTLAIMLELYEKYINGGATLEQQEKIQHSLEKAMSSASEEVQQVSSGAGEFDSTINKHAETLSYTTDPQAAALVLKQVMQDTREMVKNNQATQARMQETNAEILKMKAELEAVKASSEKDALTGLKNRGAFDKAIDNVVHSETNLSATLVLLDIDHFKRVNDNFGHLVGDRVIRYVSALLTQIVGSEHHIARYGGEEFAVILTGLDIDNAKQLTEKIRIAMSNSKLQRKESGEAIGEVTISAGIATVKATDSVELLIDRADKALYQAKEAGRNKVVIAA</sequence>
<evidence type="ECO:0000259" key="5">
    <source>
        <dbReference type="PROSITE" id="PS50887"/>
    </source>
</evidence>
<comment type="catalytic activity">
    <reaction evidence="3">
        <text>2 GTP = 3',3'-c-di-GMP + 2 diphosphate</text>
        <dbReference type="Rhea" id="RHEA:24898"/>
        <dbReference type="ChEBI" id="CHEBI:33019"/>
        <dbReference type="ChEBI" id="CHEBI:37565"/>
        <dbReference type="ChEBI" id="CHEBI:58805"/>
        <dbReference type="EC" id="2.7.7.65"/>
    </reaction>
</comment>